<dbReference type="STRING" id="1797517.A3F61_02010"/>
<keyword evidence="1" id="KW-0472">Membrane</keyword>
<evidence type="ECO:0000313" key="2">
    <source>
        <dbReference type="EMBL" id="OGY10944.1"/>
    </source>
</evidence>
<keyword evidence="1" id="KW-0812">Transmembrane</keyword>
<dbReference type="AlphaFoldDB" id="A0A1G1V6A4"/>
<name>A0A1G1V6A4_9BACT</name>
<feature type="transmembrane region" description="Helical" evidence="1">
    <location>
        <begin position="39"/>
        <end position="60"/>
    </location>
</feature>
<feature type="transmembrane region" description="Helical" evidence="1">
    <location>
        <begin position="12"/>
        <end position="33"/>
    </location>
</feature>
<proteinExistence type="predicted"/>
<reference evidence="2 3" key="1">
    <citation type="journal article" date="2016" name="Nat. Commun.">
        <title>Thousands of microbial genomes shed light on interconnected biogeochemical processes in an aquifer system.</title>
        <authorList>
            <person name="Anantharaman K."/>
            <person name="Brown C.T."/>
            <person name="Hug L.A."/>
            <person name="Sharon I."/>
            <person name="Castelle C.J."/>
            <person name="Probst A.J."/>
            <person name="Thomas B.C."/>
            <person name="Singh A."/>
            <person name="Wilkins M.J."/>
            <person name="Karaoz U."/>
            <person name="Brodie E.L."/>
            <person name="Williams K.H."/>
            <person name="Hubbard S.S."/>
            <person name="Banfield J.F."/>
        </authorList>
    </citation>
    <scope>NUCLEOTIDE SEQUENCE [LARGE SCALE GENOMIC DNA]</scope>
</reference>
<dbReference type="EMBL" id="MHCA01000047">
    <property type="protein sequence ID" value="OGY10944.1"/>
    <property type="molecule type" value="Genomic_DNA"/>
</dbReference>
<evidence type="ECO:0000256" key="1">
    <source>
        <dbReference type="SAM" id="Phobius"/>
    </source>
</evidence>
<sequence>MLKPRQRIIRKNFIAAFLLTFLLWTVWVIFFFFTPPEYFLTPLVFLLISFLAILFTFALLFANTRRGLLVALGAISFMALRYYEIGNYLNLLLLAGVLLSLEYYLSNN</sequence>
<dbReference type="Proteomes" id="UP000178272">
    <property type="component" value="Unassembled WGS sequence"/>
</dbReference>
<evidence type="ECO:0000313" key="3">
    <source>
        <dbReference type="Proteomes" id="UP000178272"/>
    </source>
</evidence>
<feature type="transmembrane region" description="Helical" evidence="1">
    <location>
        <begin position="67"/>
        <end position="83"/>
    </location>
</feature>
<organism evidence="2 3">
    <name type="scientific">Candidatus Blackburnbacteria bacterium RIFCSPHIGHO2_12_FULL_41_13b</name>
    <dbReference type="NCBI Taxonomy" id="1797517"/>
    <lineage>
        <taxon>Bacteria</taxon>
        <taxon>Candidatus Blackburniibacteriota</taxon>
    </lineage>
</organism>
<keyword evidence="1" id="KW-1133">Transmembrane helix</keyword>
<gene>
    <name evidence="2" type="ORF">A3F61_02010</name>
</gene>
<protein>
    <submittedName>
        <fullName evidence="2">Uncharacterized protein</fullName>
    </submittedName>
</protein>
<accession>A0A1G1V6A4</accession>
<comment type="caution">
    <text evidence="2">The sequence shown here is derived from an EMBL/GenBank/DDBJ whole genome shotgun (WGS) entry which is preliminary data.</text>
</comment>